<sequence length="1087" mass="117063">MTAEPWRPQISHIMTDTTHPFLRPDPWAADRERARVEHLGGADVRAEHVLRGSKSFTARSFRSRPSAHSLRVPSSRSNNENLSIDTNASETLPQPGYTRIVPLATNTLQVLGEIAPNNQMLRTGPLLDKLRPSPTPSLKRKKAEAIVKAHGSPTHIRVTAGGRIVPSEQSPLCYPRYGYSAINLNGGLIKFAPNVQAGQPQWTKATENGFVAQDEHGNLSQIVNGAILPLHEVDGALRLYMPAPNLKISINGPQRNTSKPPTSTALEHHAGKQQDASQSNAVPVPEISVDAQIQALDVEYSKLERELKELNKAEVIHGRAMSRAAKEALFAQRRSLVAGLDKLRKGIKALKNQPPPNAPTSPRAMIGRHQMSPSRNRLPSFLQMQQASGMVAHHVHQSINYQTLPPPASFGSQYGIPAPTDESYAGHSWAVPPPGVFAPRSFDGSFSVYPQPNTAGLSLQPPIAPPVTESIVPQSDGARSLSDLPVASPHRSRAVSIKVPEVKPPTNVKSNLNPMSPVYKPGFGPSRNVIATEDRTAQSGQTSVGPTQSAPQQPSGGSNDNNLVATASPETTFNISPSKTSGHLRSSSISSFETADFFPTNPREYSTRQHDYPIRGSMSEDKTSRQQTQTSDSNEDLPITPEQDQNTDQGRFRATAAPPGTPVLDTQGRPSMPVKVDGYREEHNVSPKNKREWLFVAEDPSDPTNKALPSSSPMKGQPSLEAVKRIPSNNTLDFSQKPREWIEGFQAGLHRRSIGSDCNGKFIDGYCSGLLRSKPKGAGPASVAPSTGSPMKTISRRPSPALVSRSSSHLQLVEQAPPTTRPPFETAMHSMDCLKQAVSAPRNENAILMPTPDGPHITETAPSHHHSSAAQANILSGFPFPKRTSSVIKQHRILSEGSTPQEMGKFQDPRRVTDLSGSYLGPTTLDRFSNQPASPALSTMSVTSGSESNNSHRVMSLSGIDSNLTRQWPSSRMITPIGSSVAQAAGFATGYFASAQFDGAPQLQRATSIVSAGVPRPRTGRFREGSTDEDALPLLSPSGSPPETSPDQTPRGRKKDSSPVKGTSPAKAKFEHIAEKVGIKVAATSST</sequence>
<dbReference type="AlphaFoldDB" id="A0A2D3UNN2"/>
<protein>
    <submittedName>
        <fullName evidence="2">Uncharacterized protein</fullName>
    </submittedName>
</protein>
<feature type="region of interest" description="Disordered" evidence="1">
    <location>
        <begin position="594"/>
        <end position="673"/>
    </location>
</feature>
<feature type="region of interest" description="Disordered" evidence="1">
    <location>
        <begin position="249"/>
        <end position="282"/>
    </location>
</feature>
<evidence type="ECO:0000313" key="2">
    <source>
        <dbReference type="EMBL" id="CZT15118.1"/>
    </source>
</evidence>
<dbReference type="Proteomes" id="UP000225277">
    <property type="component" value="Unassembled WGS sequence"/>
</dbReference>
<feature type="region of interest" description="Disordered" evidence="1">
    <location>
        <begin position="775"/>
        <end position="798"/>
    </location>
</feature>
<feature type="region of interest" description="Disordered" evidence="1">
    <location>
        <begin position="1011"/>
        <end position="1071"/>
    </location>
</feature>
<dbReference type="RefSeq" id="XP_023622015.1">
    <property type="nucleotide sequence ID" value="XM_023766247.1"/>
</dbReference>
<feature type="region of interest" description="Disordered" evidence="1">
    <location>
        <begin position="471"/>
        <end position="565"/>
    </location>
</feature>
<feature type="compositionally biased region" description="Polar residues" evidence="1">
    <location>
        <begin position="251"/>
        <end position="265"/>
    </location>
</feature>
<evidence type="ECO:0000256" key="1">
    <source>
        <dbReference type="SAM" id="MobiDB-lite"/>
    </source>
</evidence>
<feature type="region of interest" description="Disordered" evidence="1">
    <location>
        <begin position="59"/>
        <end position="90"/>
    </location>
</feature>
<dbReference type="GeneID" id="35606659"/>
<feature type="region of interest" description="Disordered" evidence="1">
    <location>
        <begin position="925"/>
        <end position="952"/>
    </location>
</feature>
<evidence type="ECO:0000313" key="3">
    <source>
        <dbReference type="Proteomes" id="UP000225277"/>
    </source>
</evidence>
<feature type="compositionally biased region" description="Polar residues" evidence="1">
    <location>
        <begin position="926"/>
        <end position="952"/>
    </location>
</feature>
<proteinExistence type="predicted"/>
<reference evidence="2 3" key="1">
    <citation type="submission" date="2016-03" db="EMBL/GenBank/DDBJ databases">
        <authorList>
            <person name="Ploux O."/>
        </authorList>
    </citation>
    <scope>NUCLEOTIDE SEQUENCE [LARGE SCALE GENOMIC DNA]</scope>
    <source>
        <strain evidence="2 3">URUG2</strain>
    </source>
</reference>
<dbReference type="OrthoDB" id="30417at2759"/>
<gene>
    <name evidence="2" type="ORF">RCC_12101</name>
</gene>
<feature type="compositionally biased region" description="Polar residues" evidence="1">
    <location>
        <begin position="537"/>
        <end position="565"/>
    </location>
</feature>
<feature type="compositionally biased region" description="Basic and acidic residues" evidence="1">
    <location>
        <begin position="605"/>
        <end position="624"/>
    </location>
</feature>
<accession>A0A2D3UNN2</accession>
<organism evidence="2 3">
    <name type="scientific">Ramularia collo-cygni</name>
    <dbReference type="NCBI Taxonomy" id="112498"/>
    <lineage>
        <taxon>Eukaryota</taxon>
        <taxon>Fungi</taxon>
        <taxon>Dikarya</taxon>
        <taxon>Ascomycota</taxon>
        <taxon>Pezizomycotina</taxon>
        <taxon>Dothideomycetes</taxon>
        <taxon>Dothideomycetidae</taxon>
        <taxon>Mycosphaerellales</taxon>
        <taxon>Mycosphaerellaceae</taxon>
        <taxon>Ramularia</taxon>
    </lineage>
</organism>
<dbReference type="EMBL" id="FJUY01000001">
    <property type="protein sequence ID" value="CZT15118.1"/>
    <property type="molecule type" value="Genomic_DNA"/>
</dbReference>
<feature type="compositionally biased region" description="Polar residues" evidence="1">
    <location>
        <begin position="72"/>
        <end position="90"/>
    </location>
</feature>
<keyword evidence="3" id="KW-1185">Reference proteome</keyword>
<name>A0A2D3UNN2_9PEZI</name>
<dbReference type="STRING" id="112498.A0A2D3UNN2"/>